<accession>A0A1M5LND4</accession>
<reference evidence="2" key="1">
    <citation type="submission" date="2016-11" db="EMBL/GenBank/DDBJ databases">
        <authorList>
            <person name="Varghese N."/>
            <person name="Submissions S."/>
        </authorList>
    </citation>
    <scope>NUCLEOTIDE SEQUENCE [LARGE SCALE GENOMIC DNA]</scope>
    <source>
        <strain evidence="2">DSM 19978</strain>
    </source>
</reference>
<protein>
    <submittedName>
        <fullName evidence="1">Uncharacterized protein</fullName>
    </submittedName>
</protein>
<organism evidence="1 2">
    <name type="scientific">Flavobacterium fluvii</name>
    <dbReference type="NCBI Taxonomy" id="468056"/>
    <lineage>
        <taxon>Bacteria</taxon>
        <taxon>Pseudomonadati</taxon>
        <taxon>Bacteroidota</taxon>
        <taxon>Flavobacteriia</taxon>
        <taxon>Flavobacteriales</taxon>
        <taxon>Flavobacteriaceae</taxon>
        <taxon>Flavobacterium</taxon>
    </lineage>
</organism>
<proteinExistence type="predicted"/>
<name>A0A1M5LND4_9FLAO</name>
<dbReference type="STRING" id="468056.SAMN05443549_105275"/>
<dbReference type="Proteomes" id="UP000184516">
    <property type="component" value="Unassembled WGS sequence"/>
</dbReference>
<dbReference type="OrthoDB" id="5699561at2"/>
<sequence>MYIRLCLIFVSTFLFISCKESIAVTDKSARKAELSNSKYIDPENLQEKENFKLLSETSELRFLEIINSNLKSKSSPQNIVLLSDSINTVNGTWNHINTVNEEWNGVTKPASNYAVNKQSAVFSNSNFKGPVFSCILVKKYGDWEHQHANGYVIKPLKNNIPVGSINKIFLDLYYDSELSSIPDFDKIKSVYGHLLSDEQIKNWDNGLFNLDIQISTQNKNTLAINVTLKREMADKWLRIEVPLKNMESWNTENKPIEFKDITTDTIQAIYLTAETKSRLVYRNLDTKNFNIETTPKLFKEIAFSIKRFELEKNNF</sequence>
<dbReference type="EMBL" id="FQWB01000005">
    <property type="protein sequence ID" value="SHG66476.1"/>
    <property type="molecule type" value="Genomic_DNA"/>
</dbReference>
<dbReference type="AlphaFoldDB" id="A0A1M5LND4"/>
<gene>
    <name evidence="1" type="ORF">SAMN05443549_105275</name>
</gene>
<keyword evidence="2" id="KW-1185">Reference proteome</keyword>
<evidence type="ECO:0000313" key="2">
    <source>
        <dbReference type="Proteomes" id="UP000184516"/>
    </source>
</evidence>
<dbReference type="RefSeq" id="WP_073371209.1">
    <property type="nucleotide sequence ID" value="NZ_FQWB01000005.1"/>
</dbReference>
<evidence type="ECO:0000313" key="1">
    <source>
        <dbReference type="EMBL" id="SHG66476.1"/>
    </source>
</evidence>
<dbReference type="PROSITE" id="PS51257">
    <property type="entry name" value="PROKAR_LIPOPROTEIN"/>
    <property type="match status" value="1"/>
</dbReference>